<keyword evidence="4" id="KW-0812">Transmembrane</keyword>
<dbReference type="PROSITE" id="PS00284">
    <property type="entry name" value="SERPIN"/>
    <property type="match status" value="1"/>
</dbReference>
<evidence type="ECO:0000313" key="7">
    <source>
        <dbReference type="Proteomes" id="UP000000304"/>
    </source>
</evidence>
<gene>
    <name evidence="6" type="primary">Dsim\GD23476</name>
    <name evidence="6" type="ORF">Dsim_GD23476</name>
</gene>
<accession>B4Q5Q9</accession>
<feature type="domain" description="Serpin" evidence="5">
    <location>
        <begin position="38"/>
        <end position="395"/>
    </location>
</feature>
<keyword evidence="1" id="KW-0646">Protease inhibitor</keyword>
<reference evidence="6 7" key="1">
    <citation type="journal article" date="2007" name="Nature">
        <title>Evolution of genes and genomes on the Drosophila phylogeny.</title>
        <authorList>
            <consortium name="Drosophila 12 Genomes Consortium"/>
            <person name="Clark A.G."/>
            <person name="Eisen M.B."/>
            <person name="Smith D.R."/>
            <person name="Bergman C.M."/>
            <person name="Oliver B."/>
            <person name="Markow T.A."/>
            <person name="Kaufman T.C."/>
            <person name="Kellis M."/>
            <person name="Gelbart W."/>
            <person name="Iyer V.N."/>
            <person name="Pollard D.A."/>
            <person name="Sackton T.B."/>
            <person name="Larracuente A.M."/>
            <person name="Singh N.D."/>
            <person name="Abad J.P."/>
            <person name="Abt D.N."/>
            <person name="Adryan B."/>
            <person name="Aguade M."/>
            <person name="Akashi H."/>
            <person name="Anderson W.W."/>
            <person name="Aquadro C.F."/>
            <person name="Ardell D.H."/>
            <person name="Arguello R."/>
            <person name="Artieri C.G."/>
            <person name="Barbash D.A."/>
            <person name="Barker D."/>
            <person name="Barsanti P."/>
            <person name="Batterham P."/>
            <person name="Batzoglou S."/>
            <person name="Begun D."/>
            <person name="Bhutkar A."/>
            <person name="Blanco E."/>
            <person name="Bosak S.A."/>
            <person name="Bradley R.K."/>
            <person name="Brand A.D."/>
            <person name="Brent M.R."/>
            <person name="Brooks A.N."/>
            <person name="Brown R.H."/>
            <person name="Butlin R.K."/>
            <person name="Caggese C."/>
            <person name="Calvi B.R."/>
            <person name="Bernardo de Carvalho A."/>
            <person name="Caspi A."/>
            <person name="Castrezana S."/>
            <person name="Celniker S.E."/>
            <person name="Chang J.L."/>
            <person name="Chapple C."/>
            <person name="Chatterji S."/>
            <person name="Chinwalla A."/>
            <person name="Civetta A."/>
            <person name="Clifton S.W."/>
            <person name="Comeron J.M."/>
            <person name="Costello J.C."/>
            <person name="Coyne J.A."/>
            <person name="Daub J."/>
            <person name="David R.G."/>
            <person name="Delcher A.L."/>
            <person name="Delehaunty K."/>
            <person name="Do C.B."/>
            <person name="Ebling H."/>
            <person name="Edwards K."/>
            <person name="Eickbush T."/>
            <person name="Evans J.D."/>
            <person name="Filipski A."/>
            <person name="Findeiss S."/>
            <person name="Freyhult E."/>
            <person name="Fulton L."/>
            <person name="Fulton R."/>
            <person name="Garcia A.C."/>
            <person name="Gardiner A."/>
            <person name="Garfield D.A."/>
            <person name="Garvin B.E."/>
            <person name="Gibson G."/>
            <person name="Gilbert D."/>
            <person name="Gnerre S."/>
            <person name="Godfrey J."/>
            <person name="Good R."/>
            <person name="Gotea V."/>
            <person name="Gravely B."/>
            <person name="Greenberg A.J."/>
            <person name="Griffiths-Jones S."/>
            <person name="Gross S."/>
            <person name="Guigo R."/>
            <person name="Gustafson E.A."/>
            <person name="Haerty W."/>
            <person name="Hahn M.W."/>
            <person name="Halligan D.L."/>
            <person name="Halpern A.L."/>
            <person name="Halter G.M."/>
            <person name="Han M.V."/>
            <person name="Heger A."/>
            <person name="Hillier L."/>
            <person name="Hinrichs A.S."/>
            <person name="Holmes I."/>
            <person name="Hoskins R.A."/>
            <person name="Hubisz M.J."/>
            <person name="Hultmark D."/>
            <person name="Huntley M.A."/>
            <person name="Jaffe D.B."/>
            <person name="Jagadeeshan S."/>
            <person name="Jeck W.R."/>
            <person name="Johnson J."/>
            <person name="Jones C.D."/>
            <person name="Jordan W.C."/>
            <person name="Karpen G.H."/>
            <person name="Kataoka E."/>
            <person name="Keightley P.D."/>
            <person name="Kheradpour P."/>
            <person name="Kirkness E.F."/>
            <person name="Koerich L.B."/>
            <person name="Kristiansen K."/>
            <person name="Kudrna D."/>
            <person name="Kulathinal R.J."/>
            <person name="Kumar S."/>
            <person name="Kwok R."/>
            <person name="Lander E."/>
            <person name="Langley C.H."/>
            <person name="Lapoint R."/>
            <person name="Lazzaro B.P."/>
            <person name="Lee S.J."/>
            <person name="Levesque L."/>
            <person name="Li R."/>
            <person name="Lin C.F."/>
            <person name="Lin M.F."/>
            <person name="Lindblad-Toh K."/>
            <person name="Llopart A."/>
            <person name="Long M."/>
            <person name="Low L."/>
            <person name="Lozovsky E."/>
            <person name="Lu J."/>
            <person name="Luo M."/>
            <person name="Machado C.A."/>
            <person name="Makalowski W."/>
            <person name="Marzo M."/>
            <person name="Matsuda M."/>
            <person name="Matzkin L."/>
            <person name="McAllister B."/>
            <person name="McBride C.S."/>
            <person name="McKernan B."/>
            <person name="McKernan K."/>
            <person name="Mendez-Lago M."/>
            <person name="Minx P."/>
            <person name="Mollenhauer M.U."/>
            <person name="Montooth K."/>
            <person name="Mount S.M."/>
            <person name="Mu X."/>
            <person name="Myers E."/>
            <person name="Negre B."/>
            <person name="Newfeld S."/>
            <person name="Nielsen R."/>
            <person name="Noor M.A."/>
            <person name="O'Grady P."/>
            <person name="Pachter L."/>
            <person name="Papaceit M."/>
            <person name="Parisi M.J."/>
            <person name="Parisi M."/>
            <person name="Parts L."/>
            <person name="Pedersen J.S."/>
            <person name="Pesole G."/>
            <person name="Phillippy A.M."/>
            <person name="Ponting C.P."/>
            <person name="Pop M."/>
            <person name="Porcelli D."/>
            <person name="Powell J.R."/>
            <person name="Prohaska S."/>
            <person name="Pruitt K."/>
            <person name="Puig M."/>
            <person name="Quesneville H."/>
            <person name="Ram K.R."/>
            <person name="Rand D."/>
            <person name="Rasmussen M.D."/>
            <person name="Reed L.K."/>
            <person name="Reenan R."/>
            <person name="Reily A."/>
            <person name="Remington K.A."/>
            <person name="Rieger T.T."/>
            <person name="Ritchie M.G."/>
            <person name="Robin C."/>
            <person name="Rogers Y.H."/>
            <person name="Rohde C."/>
            <person name="Rozas J."/>
            <person name="Rubenfield M.J."/>
            <person name="Ruiz A."/>
            <person name="Russo S."/>
            <person name="Salzberg S.L."/>
            <person name="Sanchez-Gracia A."/>
            <person name="Saranga D.J."/>
            <person name="Sato H."/>
            <person name="Schaeffer S.W."/>
            <person name="Schatz M.C."/>
            <person name="Schlenke T."/>
            <person name="Schwartz R."/>
            <person name="Segarra C."/>
            <person name="Singh R.S."/>
            <person name="Sirot L."/>
            <person name="Sirota M."/>
            <person name="Sisneros N.B."/>
            <person name="Smith C.D."/>
            <person name="Smith T.F."/>
            <person name="Spieth J."/>
            <person name="Stage D.E."/>
            <person name="Stark A."/>
            <person name="Stephan W."/>
            <person name="Strausberg R.L."/>
            <person name="Strempel S."/>
            <person name="Sturgill D."/>
            <person name="Sutton G."/>
            <person name="Sutton G.G."/>
            <person name="Tao W."/>
            <person name="Teichmann S."/>
            <person name="Tobari Y.N."/>
            <person name="Tomimura Y."/>
            <person name="Tsolas J.M."/>
            <person name="Valente V.L."/>
            <person name="Venter E."/>
            <person name="Venter J.C."/>
            <person name="Vicario S."/>
            <person name="Vieira F.G."/>
            <person name="Vilella A.J."/>
            <person name="Villasante A."/>
            <person name="Walenz B."/>
            <person name="Wang J."/>
            <person name="Wasserman M."/>
            <person name="Watts T."/>
            <person name="Wilson D."/>
            <person name="Wilson R.K."/>
            <person name="Wing R.A."/>
            <person name="Wolfner M.F."/>
            <person name="Wong A."/>
            <person name="Wong G.K."/>
            <person name="Wu C.I."/>
            <person name="Wu G."/>
            <person name="Yamamoto D."/>
            <person name="Yang H.P."/>
            <person name="Yang S.P."/>
            <person name="Yorke J.A."/>
            <person name="Yoshida K."/>
            <person name="Zdobnov E."/>
            <person name="Zhang P."/>
            <person name="Zhang Y."/>
            <person name="Zimin A.V."/>
            <person name="Baldwin J."/>
            <person name="Abdouelleil A."/>
            <person name="Abdulkadir J."/>
            <person name="Abebe A."/>
            <person name="Abera B."/>
            <person name="Abreu J."/>
            <person name="Acer S.C."/>
            <person name="Aftuck L."/>
            <person name="Alexander A."/>
            <person name="An P."/>
            <person name="Anderson E."/>
            <person name="Anderson S."/>
            <person name="Arachi H."/>
            <person name="Azer M."/>
            <person name="Bachantsang P."/>
            <person name="Barry A."/>
            <person name="Bayul T."/>
            <person name="Berlin A."/>
            <person name="Bessette D."/>
            <person name="Bloom T."/>
            <person name="Blye J."/>
            <person name="Boguslavskiy L."/>
            <person name="Bonnet C."/>
            <person name="Boukhgalter B."/>
            <person name="Bourzgui I."/>
            <person name="Brown A."/>
            <person name="Cahill P."/>
            <person name="Channer S."/>
            <person name="Cheshatsang Y."/>
            <person name="Chuda L."/>
            <person name="Citroen M."/>
            <person name="Collymore A."/>
            <person name="Cooke P."/>
            <person name="Costello M."/>
            <person name="D'Aco K."/>
            <person name="Daza R."/>
            <person name="De Haan G."/>
            <person name="DeGray S."/>
            <person name="DeMaso C."/>
            <person name="Dhargay N."/>
            <person name="Dooley K."/>
            <person name="Dooley E."/>
            <person name="Doricent M."/>
            <person name="Dorje P."/>
            <person name="Dorjee K."/>
            <person name="Dupes A."/>
            <person name="Elong R."/>
            <person name="Falk J."/>
            <person name="Farina A."/>
            <person name="Faro S."/>
            <person name="Ferguson D."/>
            <person name="Fisher S."/>
            <person name="Foley C.D."/>
            <person name="Franke A."/>
            <person name="Friedrich D."/>
            <person name="Gadbois L."/>
            <person name="Gearin G."/>
            <person name="Gearin C.R."/>
            <person name="Giannoukos G."/>
            <person name="Goode T."/>
            <person name="Graham J."/>
            <person name="Grandbois E."/>
            <person name="Grewal S."/>
            <person name="Gyaltsen K."/>
            <person name="Hafez N."/>
            <person name="Hagos B."/>
            <person name="Hall J."/>
            <person name="Henson C."/>
            <person name="Hollinger A."/>
            <person name="Honan T."/>
            <person name="Huard M.D."/>
            <person name="Hughes L."/>
            <person name="Hurhula B."/>
            <person name="Husby M.E."/>
            <person name="Kamat A."/>
            <person name="Kanga B."/>
            <person name="Kashin S."/>
            <person name="Khazanovich D."/>
            <person name="Kisner P."/>
            <person name="Lance K."/>
            <person name="Lara M."/>
            <person name="Lee W."/>
            <person name="Lennon N."/>
            <person name="Letendre F."/>
            <person name="LeVine R."/>
            <person name="Lipovsky A."/>
            <person name="Liu X."/>
            <person name="Liu J."/>
            <person name="Liu S."/>
            <person name="Lokyitsang T."/>
            <person name="Lokyitsang Y."/>
            <person name="Lubonja R."/>
            <person name="Lui A."/>
            <person name="MacDonald P."/>
            <person name="Magnisalis V."/>
            <person name="Maru K."/>
            <person name="Matthews C."/>
            <person name="McCusker W."/>
            <person name="McDonough S."/>
            <person name="Mehta T."/>
            <person name="Meldrim J."/>
            <person name="Meneus L."/>
            <person name="Mihai O."/>
            <person name="Mihalev A."/>
            <person name="Mihova T."/>
            <person name="Mittelman R."/>
            <person name="Mlenga V."/>
            <person name="Montmayeur A."/>
            <person name="Mulrain L."/>
            <person name="Navidi A."/>
            <person name="Naylor J."/>
            <person name="Negash T."/>
            <person name="Nguyen T."/>
            <person name="Nguyen N."/>
            <person name="Nicol R."/>
            <person name="Norbu C."/>
            <person name="Norbu N."/>
            <person name="Novod N."/>
            <person name="O'Neill B."/>
            <person name="Osman S."/>
            <person name="Markiewicz E."/>
            <person name="Oyono O.L."/>
            <person name="Patti C."/>
            <person name="Phunkhang P."/>
            <person name="Pierre F."/>
            <person name="Priest M."/>
            <person name="Raghuraman S."/>
            <person name="Rege F."/>
            <person name="Reyes R."/>
            <person name="Rise C."/>
            <person name="Rogov P."/>
            <person name="Ross K."/>
            <person name="Ryan E."/>
            <person name="Settipalli S."/>
            <person name="Shea T."/>
            <person name="Sherpa N."/>
            <person name="Shi L."/>
            <person name="Shih D."/>
            <person name="Sparrow T."/>
            <person name="Spaulding J."/>
            <person name="Stalker J."/>
            <person name="Stange-Thomann N."/>
            <person name="Stavropoulos S."/>
            <person name="Stone C."/>
            <person name="Strader C."/>
            <person name="Tesfaye S."/>
            <person name="Thomson T."/>
            <person name="Thoulutsang Y."/>
            <person name="Thoulutsang D."/>
            <person name="Topham K."/>
            <person name="Topping I."/>
            <person name="Tsamla T."/>
            <person name="Vassiliev H."/>
            <person name="Vo A."/>
            <person name="Wangchuk T."/>
            <person name="Wangdi T."/>
            <person name="Weiand M."/>
            <person name="Wilkinson J."/>
            <person name="Wilson A."/>
            <person name="Yadav S."/>
            <person name="Young G."/>
            <person name="Yu Q."/>
            <person name="Zembek L."/>
            <person name="Zhong D."/>
            <person name="Zimmer A."/>
            <person name="Zwirko Z."/>
            <person name="Jaffe D.B."/>
            <person name="Alvarez P."/>
            <person name="Brockman W."/>
            <person name="Butler J."/>
            <person name="Chin C."/>
            <person name="Gnerre S."/>
            <person name="Grabherr M."/>
            <person name="Kleber M."/>
            <person name="Mauceli E."/>
            <person name="MacCallum I."/>
        </authorList>
    </citation>
    <scope>NUCLEOTIDE SEQUENCE [LARGE SCALE GENOMIC DNA]</scope>
    <source>
        <strain evidence="7">white501</strain>
    </source>
</reference>
<dbReference type="Gene3D" id="3.30.497.10">
    <property type="entry name" value="Antithrombin, subunit I, domain 2"/>
    <property type="match status" value="1"/>
</dbReference>
<dbReference type="CDD" id="cd19954">
    <property type="entry name" value="serpin42Dd-like_insects"/>
    <property type="match status" value="1"/>
</dbReference>
<dbReference type="OrthoDB" id="671595at2759"/>
<keyword evidence="2" id="KW-0722">Serine protease inhibitor</keyword>
<dbReference type="GO" id="GO:0004867">
    <property type="term" value="F:serine-type endopeptidase inhibitor activity"/>
    <property type="evidence" value="ECO:0007669"/>
    <property type="project" value="UniProtKB-KW"/>
</dbReference>
<keyword evidence="4" id="KW-0472">Membrane</keyword>
<dbReference type="InterPro" id="IPR036186">
    <property type="entry name" value="Serpin_sf"/>
</dbReference>
<organism evidence="6 7">
    <name type="scientific">Drosophila simulans</name>
    <name type="common">Fruit fly</name>
    <dbReference type="NCBI Taxonomy" id="7240"/>
    <lineage>
        <taxon>Eukaryota</taxon>
        <taxon>Metazoa</taxon>
        <taxon>Ecdysozoa</taxon>
        <taxon>Arthropoda</taxon>
        <taxon>Hexapoda</taxon>
        <taxon>Insecta</taxon>
        <taxon>Pterygota</taxon>
        <taxon>Neoptera</taxon>
        <taxon>Endopterygota</taxon>
        <taxon>Diptera</taxon>
        <taxon>Brachycera</taxon>
        <taxon>Muscomorpha</taxon>
        <taxon>Ephydroidea</taxon>
        <taxon>Drosophilidae</taxon>
        <taxon>Drosophila</taxon>
        <taxon>Sophophora</taxon>
    </lineage>
</organism>
<dbReference type="PANTHER" id="PTHR11461:SF372">
    <property type="entry name" value="ACCESSORY GLAND PROTEIN ACP76A-RELATED"/>
    <property type="match status" value="1"/>
</dbReference>
<dbReference type="InterPro" id="IPR000215">
    <property type="entry name" value="Serpin_fam"/>
</dbReference>
<dbReference type="InterPro" id="IPR042185">
    <property type="entry name" value="Serpin_sf_2"/>
</dbReference>
<dbReference type="PhylomeDB" id="B4Q5Q9"/>
<dbReference type="InterPro" id="IPR042178">
    <property type="entry name" value="Serpin_sf_1"/>
</dbReference>
<dbReference type="SMART" id="SM00093">
    <property type="entry name" value="SERPIN"/>
    <property type="match status" value="1"/>
</dbReference>
<dbReference type="MEROPS" id="I04.077"/>
<evidence type="ECO:0000259" key="5">
    <source>
        <dbReference type="SMART" id="SM00093"/>
    </source>
</evidence>
<dbReference type="InterPro" id="IPR023796">
    <property type="entry name" value="Serpin_dom"/>
</dbReference>
<protein>
    <submittedName>
        <fullName evidence="6">GD23476</fullName>
    </submittedName>
</protein>
<keyword evidence="7" id="KW-1185">Reference proteome</keyword>
<dbReference type="InterPro" id="IPR023795">
    <property type="entry name" value="Serpin_CS"/>
</dbReference>
<name>B4Q5Q9_DROSI</name>
<dbReference type="HOGENOM" id="CLU_023330_0_1_1"/>
<dbReference type="STRING" id="7240.B4Q5Q9"/>
<sequence>MKYLCKRSTKSYLILQQFSIILLDLLLLVTSVESGFWEDFYRILASENAKKNLIYSPISAEIIMSMVYMAAGGKTFEELRNVLKFPENKTLVANNYRSLLNDLKRREKAIILHLAIRIYVNKKYCLVPEFNEVARKAFKAKAKSIRLDDPVSASAIVNSWILNRTRGIIRKIVSPKDLDPDTSAFLVNAIYFKGQWLYKFQADQTHVADFHVSANEIIPVKMMTLSASLLSADIDDIDAKVIELPYWNSTLSMRIILPNSVDGLRKLEEKVGFIDYELEKKSVNVKLPKFKIECSAQLKGIFENLGIRDVFKPSADLNGLVLESGAKIEKIVQKAFLKIDEKGGEASAATGILTRRKKSIDNLRLPPMEFIVDHPFYYVIHDNKVIYFQGHIVQPQW</sequence>
<evidence type="ECO:0000256" key="1">
    <source>
        <dbReference type="ARBA" id="ARBA00022690"/>
    </source>
</evidence>
<evidence type="ECO:0000256" key="2">
    <source>
        <dbReference type="ARBA" id="ARBA00022900"/>
    </source>
</evidence>
<feature type="transmembrane region" description="Helical" evidence="4">
    <location>
        <begin position="12"/>
        <end position="32"/>
    </location>
</feature>
<evidence type="ECO:0000313" key="6">
    <source>
        <dbReference type="EMBL" id="EDX04105.1"/>
    </source>
</evidence>
<proteinExistence type="inferred from homology"/>
<dbReference type="Gene3D" id="2.30.39.10">
    <property type="entry name" value="Alpha-1-antitrypsin, domain 1"/>
    <property type="match status" value="1"/>
</dbReference>
<dbReference type="Proteomes" id="UP000000304">
    <property type="component" value="Chromosome 2L"/>
</dbReference>
<dbReference type="EMBL" id="CM000361">
    <property type="protein sequence ID" value="EDX04105.1"/>
    <property type="molecule type" value="Genomic_DNA"/>
</dbReference>
<dbReference type="OMA" id="FQADQTH"/>
<dbReference type="AlphaFoldDB" id="B4Q5Q9"/>
<dbReference type="GO" id="GO:0005615">
    <property type="term" value="C:extracellular space"/>
    <property type="evidence" value="ECO:0007669"/>
    <property type="project" value="InterPro"/>
</dbReference>
<dbReference type="SUPFAM" id="SSF56574">
    <property type="entry name" value="Serpins"/>
    <property type="match status" value="1"/>
</dbReference>
<comment type="similarity">
    <text evidence="3">Belongs to the serpin family.</text>
</comment>
<dbReference type="Pfam" id="PF00079">
    <property type="entry name" value="Serpin"/>
    <property type="match status" value="1"/>
</dbReference>
<evidence type="ECO:0000256" key="3">
    <source>
        <dbReference type="RuleBase" id="RU000411"/>
    </source>
</evidence>
<dbReference type="SMR" id="B4Q5Q9"/>
<dbReference type="PANTHER" id="PTHR11461">
    <property type="entry name" value="SERINE PROTEASE INHIBITOR, SERPIN"/>
    <property type="match status" value="1"/>
</dbReference>
<keyword evidence="4" id="KW-1133">Transmembrane helix</keyword>
<evidence type="ECO:0000256" key="4">
    <source>
        <dbReference type="SAM" id="Phobius"/>
    </source>
</evidence>